<evidence type="ECO:0000256" key="1">
    <source>
        <dbReference type="SAM" id="MobiDB-lite"/>
    </source>
</evidence>
<feature type="region of interest" description="Disordered" evidence="1">
    <location>
        <begin position="22"/>
        <end position="48"/>
    </location>
</feature>
<dbReference type="AlphaFoldDB" id="A0AAV9BEE5"/>
<name>A0AAV9BEE5_ACOGR</name>
<feature type="compositionally biased region" description="Basic and acidic residues" evidence="1">
    <location>
        <begin position="143"/>
        <end position="158"/>
    </location>
</feature>
<keyword evidence="2" id="KW-1133">Transmembrane helix</keyword>
<feature type="region of interest" description="Disordered" evidence="1">
    <location>
        <begin position="143"/>
        <end position="164"/>
    </location>
</feature>
<keyword evidence="4" id="KW-1185">Reference proteome</keyword>
<proteinExistence type="predicted"/>
<sequence length="268" mass="30085">MTTRRLFRIPILPLKRLQFTRPKPLSTSSNASSDGGGGKGDGGGGERRDDVYRQLENLDFSTAAKILLTHPPKRKKYGFDFHLVQFFFACLPSFAVYLVAKYARHKKRKDDENHLNLPSSVMSETNEDCGSFLVFSRGNELERRRKRAKEEERAKETALEPAEEIEDTEILKVKERLDALEEAVKEIAQETKKITTNKPPVKGDQDTKQSQPLESPSHAADGHQIKSKPGDSPPNHIKDNVRVSGAVLSKAPREQQKKIGHQTTTGDN</sequence>
<protein>
    <submittedName>
        <fullName evidence="3">Uncharacterized protein</fullName>
    </submittedName>
</protein>
<reference evidence="3" key="2">
    <citation type="submission" date="2023-06" db="EMBL/GenBank/DDBJ databases">
        <authorList>
            <person name="Ma L."/>
            <person name="Liu K.-W."/>
            <person name="Li Z."/>
            <person name="Hsiao Y.-Y."/>
            <person name="Qi Y."/>
            <person name="Fu T."/>
            <person name="Tang G."/>
            <person name="Zhang D."/>
            <person name="Sun W.-H."/>
            <person name="Liu D.-K."/>
            <person name="Li Y."/>
            <person name="Chen G.-Z."/>
            <person name="Liu X.-D."/>
            <person name="Liao X.-Y."/>
            <person name="Jiang Y.-T."/>
            <person name="Yu X."/>
            <person name="Hao Y."/>
            <person name="Huang J."/>
            <person name="Zhao X.-W."/>
            <person name="Ke S."/>
            <person name="Chen Y.-Y."/>
            <person name="Wu W.-L."/>
            <person name="Hsu J.-L."/>
            <person name="Lin Y.-F."/>
            <person name="Huang M.-D."/>
            <person name="Li C.-Y."/>
            <person name="Huang L."/>
            <person name="Wang Z.-W."/>
            <person name="Zhao X."/>
            <person name="Zhong W.-Y."/>
            <person name="Peng D.-H."/>
            <person name="Ahmad S."/>
            <person name="Lan S."/>
            <person name="Zhang J.-S."/>
            <person name="Tsai W.-C."/>
            <person name="Van De Peer Y."/>
            <person name="Liu Z.-J."/>
        </authorList>
    </citation>
    <scope>NUCLEOTIDE SEQUENCE</scope>
    <source>
        <strain evidence="3">SCP</strain>
        <tissue evidence="3">Leaves</tissue>
    </source>
</reference>
<comment type="caution">
    <text evidence="3">The sequence shown here is derived from an EMBL/GenBank/DDBJ whole genome shotgun (WGS) entry which is preliminary data.</text>
</comment>
<organism evidence="3 4">
    <name type="scientific">Acorus gramineus</name>
    <name type="common">Dwarf sweet flag</name>
    <dbReference type="NCBI Taxonomy" id="55184"/>
    <lineage>
        <taxon>Eukaryota</taxon>
        <taxon>Viridiplantae</taxon>
        <taxon>Streptophyta</taxon>
        <taxon>Embryophyta</taxon>
        <taxon>Tracheophyta</taxon>
        <taxon>Spermatophyta</taxon>
        <taxon>Magnoliopsida</taxon>
        <taxon>Liliopsida</taxon>
        <taxon>Acoraceae</taxon>
        <taxon>Acorus</taxon>
    </lineage>
</organism>
<feature type="compositionally biased region" description="Gly residues" evidence="1">
    <location>
        <begin position="34"/>
        <end position="43"/>
    </location>
</feature>
<accession>A0AAV9BEE5</accession>
<feature type="region of interest" description="Disordered" evidence="1">
    <location>
        <begin position="191"/>
        <end position="268"/>
    </location>
</feature>
<dbReference type="Proteomes" id="UP001179952">
    <property type="component" value="Unassembled WGS sequence"/>
</dbReference>
<keyword evidence="2" id="KW-0812">Transmembrane</keyword>
<evidence type="ECO:0000313" key="3">
    <source>
        <dbReference type="EMBL" id="KAK1274786.1"/>
    </source>
</evidence>
<feature type="transmembrane region" description="Helical" evidence="2">
    <location>
        <begin position="81"/>
        <end position="100"/>
    </location>
</feature>
<reference evidence="3" key="1">
    <citation type="journal article" date="2023" name="Nat. Commun.">
        <title>Diploid and tetraploid genomes of Acorus and the evolution of monocots.</title>
        <authorList>
            <person name="Ma L."/>
            <person name="Liu K.W."/>
            <person name="Li Z."/>
            <person name="Hsiao Y.Y."/>
            <person name="Qi Y."/>
            <person name="Fu T."/>
            <person name="Tang G.D."/>
            <person name="Zhang D."/>
            <person name="Sun W.H."/>
            <person name="Liu D.K."/>
            <person name="Li Y."/>
            <person name="Chen G.Z."/>
            <person name="Liu X.D."/>
            <person name="Liao X.Y."/>
            <person name="Jiang Y.T."/>
            <person name="Yu X."/>
            <person name="Hao Y."/>
            <person name="Huang J."/>
            <person name="Zhao X.W."/>
            <person name="Ke S."/>
            <person name="Chen Y.Y."/>
            <person name="Wu W.L."/>
            <person name="Hsu J.L."/>
            <person name="Lin Y.F."/>
            <person name="Huang M.D."/>
            <person name="Li C.Y."/>
            <person name="Huang L."/>
            <person name="Wang Z.W."/>
            <person name="Zhao X."/>
            <person name="Zhong W.Y."/>
            <person name="Peng D.H."/>
            <person name="Ahmad S."/>
            <person name="Lan S."/>
            <person name="Zhang J.S."/>
            <person name="Tsai W.C."/>
            <person name="Van de Peer Y."/>
            <person name="Liu Z.J."/>
        </authorList>
    </citation>
    <scope>NUCLEOTIDE SEQUENCE</scope>
    <source>
        <strain evidence="3">SCP</strain>
    </source>
</reference>
<gene>
    <name evidence="3" type="ORF">QJS04_geneDACA003797</name>
</gene>
<dbReference type="PANTHER" id="PTHR36339:SF2">
    <property type="entry name" value="F23A5.5"/>
    <property type="match status" value="1"/>
</dbReference>
<dbReference type="EMBL" id="JAUJYN010000003">
    <property type="protein sequence ID" value="KAK1274786.1"/>
    <property type="molecule type" value="Genomic_DNA"/>
</dbReference>
<keyword evidence="2" id="KW-0472">Membrane</keyword>
<evidence type="ECO:0000256" key="2">
    <source>
        <dbReference type="SAM" id="Phobius"/>
    </source>
</evidence>
<dbReference type="PANTHER" id="PTHR36339">
    <property type="entry name" value="F23A5.5"/>
    <property type="match status" value="1"/>
</dbReference>
<evidence type="ECO:0000313" key="4">
    <source>
        <dbReference type="Proteomes" id="UP001179952"/>
    </source>
</evidence>